<feature type="region of interest" description="Disordered" evidence="1">
    <location>
        <begin position="862"/>
        <end position="910"/>
    </location>
</feature>
<comment type="caution">
    <text evidence="3">The sequence shown here is derived from an EMBL/GenBank/DDBJ whole genome shotgun (WGS) entry which is preliminary data.</text>
</comment>
<dbReference type="InterPro" id="IPR047589">
    <property type="entry name" value="DUF11_rpt"/>
</dbReference>
<reference evidence="3 4" key="1">
    <citation type="submission" date="2019-02" db="EMBL/GenBank/DDBJ databases">
        <title>Deep-cultivation of Planctomycetes and their phenomic and genomic characterization uncovers novel biology.</title>
        <authorList>
            <person name="Wiegand S."/>
            <person name="Jogler M."/>
            <person name="Boedeker C."/>
            <person name="Pinto D."/>
            <person name="Vollmers J."/>
            <person name="Rivas-Marin E."/>
            <person name="Kohn T."/>
            <person name="Peeters S.H."/>
            <person name="Heuer A."/>
            <person name="Rast P."/>
            <person name="Oberbeckmann S."/>
            <person name="Bunk B."/>
            <person name="Jeske O."/>
            <person name="Meyerdierks A."/>
            <person name="Storesund J.E."/>
            <person name="Kallscheuer N."/>
            <person name="Luecker S."/>
            <person name="Lage O.M."/>
            <person name="Pohl T."/>
            <person name="Merkel B.J."/>
            <person name="Hornburger P."/>
            <person name="Mueller R.-W."/>
            <person name="Bruemmer F."/>
            <person name="Labrenz M."/>
            <person name="Spormann A.M."/>
            <person name="Op Den Camp H."/>
            <person name="Overmann J."/>
            <person name="Amann R."/>
            <person name="Jetten M.S.M."/>
            <person name="Mascher T."/>
            <person name="Medema M.H."/>
            <person name="Devos D.P."/>
            <person name="Kaster A.-K."/>
            <person name="Ovreas L."/>
            <person name="Rohde M."/>
            <person name="Galperin M.Y."/>
            <person name="Jogler C."/>
        </authorList>
    </citation>
    <scope>NUCLEOTIDE SEQUENCE [LARGE SCALE GENOMIC DNA]</scope>
    <source>
        <strain evidence="3 4">CA13</strain>
    </source>
</reference>
<sequence length="1033" mass="110240">MLLFGIIDILYVLGFLGQSLSAKEHHSHEGCLRESIRRHEPSTLMNSTVARSERHIRRNLPTGRVSFIAFILLTVLSSGCGRLRLPAIDPSGSCLFSRCPTSTYFSLPGCNGEGCFSGLSGANGTPRVTTPIAPSPASGGFFRYYDCLGCLKPFCFCPSCLSNSVGTNKQGRSYFCIRCLTKPHCGAPKPAFPEPETPPKCSAPPSTIIGGAAASNEPCVPGPACGGSCQSGPPAVLFGTEIDEDDLASLPESGQRGCILLSPQKIVAPVGGEVILLSGICGTDGYLKIGETLEWMLTPDSVGTFIQVGDDDPGFLHKLTGIKKAEKHDPSYARGITSTKRTMITRGNLDRSDDVLLEKGQTWLSLSSPSEGTSRVTVLAPDSDCWDQRKATATIYWIDARWQFPSSQIVPKGVAVPLTTRVTRAEGTEPARGWKVRYEIQQPEFATFAGTGGSSVVEVVVDDSGDAPATVEPVPGTNGTTAIDIQVIRPGGDGDNMPTMTLGRGSTNVTWSSPQLTIRAGAPSVASFDVPYEVVANVQNPGDQPTTNVRVSVELPPGTRTVSADSFAQVLPNAVVWEIGSIPPQTQLDLSMNVVSQSPVQMTFQARGDGGLVSEDTVRVDVYRPSLTITSTPDKERYEAGQDVVFNIDVKNTGDRPMSNVQLKAFGDEGMLHKEKGTRDVGNDKTDGPLQPGQTWTTSVVYVPTRAGRRCVGFQAIADGGQQAQSQNCVTVINPVPPAPVLTVRLEGRERVQTGDSVLLRAFINNSGKVPLADTLVILSYDPQMQLLQATEGADQPRPGQYLLQWNIDNLDPGQTKVLEGQFRAVSTSPQSRAQLSARSRDGTAAQTDLTFAIVAGPPPVINPPTSSTPQLPPALPPPAIPGGPGITSPSDIPRNTPPSVTPPAATPPVSGQVRVEIFGRDNPVRVGEPIRYTLRVTNDSNQIDGEVRVRFNLPTGTSIDRIAQRQSPIAGQYQVNAGMVTLEDIRSMRPGETLEYDIVLRSNQPQTINLMVESISRRGAGGSDMATTEVIQ</sequence>
<accession>A0A5C5YYB4</accession>
<name>A0A5C5YYB4_9BACT</name>
<feature type="domain" description="DUF11" evidence="2">
    <location>
        <begin position="922"/>
        <end position="1010"/>
    </location>
</feature>
<dbReference type="NCBIfam" id="TIGR01451">
    <property type="entry name" value="B_ant_repeat"/>
    <property type="match status" value="1"/>
</dbReference>
<organism evidence="3 4">
    <name type="scientific">Novipirellula herctigrandis</name>
    <dbReference type="NCBI Taxonomy" id="2527986"/>
    <lineage>
        <taxon>Bacteria</taxon>
        <taxon>Pseudomonadati</taxon>
        <taxon>Planctomycetota</taxon>
        <taxon>Planctomycetia</taxon>
        <taxon>Pirellulales</taxon>
        <taxon>Pirellulaceae</taxon>
        <taxon>Novipirellula</taxon>
    </lineage>
</organism>
<dbReference type="PANTHER" id="PTHR34819">
    <property type="entry name" value="LARGE CYSTEINE-RICH PERIPLASMIC PROTEIN OMCB"/>
    <property type="match status" value="1"/>
</dbReference>
<dbReference type="EMBL" id="SJPJ01000001">
    <property type="protein sequence ID" value="TWT80088.1"/>
    <property type="molecule type" value="Genomic_DNA"/>
</dbReference>
<dbReference type="PANTHER" id="PTHR34819:SF5">
    <property type="entry name" value="CONSERVED REPEAT DOMAIN PROTEIN"/>
    <property type="match status" value="1"/>
</dbReference>
<dbReference type="Gene3D" id="2.60.40.10">
    <property type="entry name" value="Immunoglobulins"/>
    <property type="match status" value="1"/>
</dbReference>
<dbReference type="Pfam" id="PF01345">
    <property type="entry name" value="DUF11"/>
    <property type="match status" value="1"/>
</dbReference>
<dbReference type="InterPro" id="IPR001434">
    <property type="entry name" value="OmcB-like_DUF11"/>
</dbReference>
<protein>
    <recommendedName>
        <fullName evidence="2">DUF11 domain-containing protein</fullName>
    </recommendedName>
</protein>
<dbReference type="InterPro" id="IPR051172">
    <property type="entry name" value="Chlamydia_OmcB"/>
</dbReference>
<keyword evidence="4" id="KW-1185">Reference proteome</keyword>
<evidence type="ECO:0000313" key="3">
    <source>
        <dbReference type="EMBL" id="TWT80088.1"/>
    </source>
</evidence>
<gene>
    <name evidence="3" type="ORF">CA13_15010</name>
</gene>
<evidence type="ECO:0000259" key="2">
    <source>
        <dbReference type="Pfam" id="PF01345"/>
    </source>
</evidence>
<dbReference type="AlphaFoldDB" id="A0A5C5YYB4"/>
<evidence type="ECO:0000256" key="1">
    <source>
        <dbReference type="SAM" id="MobiDB-lite"/>
    </source>
</evidence>
<feature type="compositionally biased region" description="Pro residues" evidence="1">
    <location>
        <begin position="871"/>
        <end position="882"/>
    </location>
</feature>
<dbReference type="Proteomes" id="UP000315010">
    <property type="component" value="Unassembled WGS sequence"/>
</dbReference>
<feature type="compositionally biased region" description="Pro residues" evidence="1">
    <location>
        <begin position="896"/>
        <end position="907"/>
    </location>
</feature>
<dbReference type="InterPro" id="IPR013783">
    <property type="entry name" value="Ig-like_fold"/>
</dbReference>
<proteinExistence type="predicted"/>
<evidence type="ECO:0000313" key="4">
    <source>
        <dbReference type="Proteomes" id="UP000315010"/>
    </source>
</evidence>